<evidence type="ECO:0000256" key="1">
    <source>
        <dbReference type="ARBA" id="ARBA00004434"/>
    </source>
</evidence>
<dbReference type="InterPro" id="IPR037730">
    <property type="entry name" value="IMP2"/>
</dbReference>
<proteinExistence type="inferred from homology"/>
<keyword evidence="6 12" id="KW-0999">Mitochondrion inner membrane</keyword>
<dbReference type="PRINTS" id="PR00727">
    <property type="entry name" value="LEADERPTASE"/>
</dbReference>
<keyword evidence="5" id="KW-0812">Transmembrane</keyword>
<dbReference type="InterPro" id="IPR019758">
    <property type="entry name" value="Pept_S26A_signal_pept_1_CS"/>
</dbReference>
<comment type="subcellular location">
    <subcellularLocation>
        <location evidence="1">Mitochondrion inner membrane</location>
        <topology evidence="1">Single-pass membrane protein</topology>
    </subcellularLocation>
</comment>
<evidence type="ECO:0000256" key="9">
    <source>
        <dbReference type="ARBA" id="ARBA00023128"/>
    </source>
</evidence>
<evidence type="ECO:0000256" key="8">
    <source>
        <dbReference type="ARBA" id="ARBA00022989"/>
    </source>
</evidence>
<evidence type="ECO:0000256" key="7">
    <source>
        <dbReference type="ARBA" id="ARBA00022801"/>
    </source>
</evidence>
<evidence type="ECO:0000256" key="5">
    <source>
        <dbReference type="ARBA" id="ARBA00022692"/>
    </source>
</evidence>
<dbReference type="InterPro" id="IPR019756">
    <property type="entry name" value="Pept_S26A_signal_pept_1_Ser-AS"/>
</dbReference>
<dbReference type="NCBIfam" id="TIGR02227">
    <property type="entry name" value="sigpep_I_bact"/>
    <property type="match status" value="1"/>
</dbReference>
<accession>A0A9N9RWT3</accession>
<dbReference type="Gene3D" id="2.10.109.10">
    <property type="entry name" value="Umud Fragment, subunit A"/>
    <property type="match status" value="1"/>
</dbReference>
<dbReference type="PROSITE" id="PS00761">
    <property type="entry name" value="SPASE_I_3"/>
    <property type="match status" value="1"/>
</dbReference>
<keyword evidence="15" id="KW-1185">Reference proteome</keyword>
<evidence type="ECO:0000313" key="14">
    <source>
        <dbReference type="EMBL" id="CAG9804848.1"/>
    </source>
</evidence>
<dbReference type="FunFam" id="2.10.109.10:FF:000005">
    <property type="entry name" value="Mitochondrial inner membrane protease subunit"/>
    <property type="match status" value="1"/>
</dbReference>
<dbReference type="PANTHER" id="PTHR46041:SF2">
    <property type="entry name" value="MITOCHONDRIAL INNER MEMBRANE PROTEASE SUBUNIT 2"/>
    <property type="match status" value="1"/>
</dbReference>
<dbReference type="CDD" id="cd06530">
    <property type="entry name" value="S26_SPase_I"/>
    <property type="match status" value="1"/>
</dbReference>
<evidence type="ECO:0000256" key="2">
    <source>
        <dbReference type="ARBA" id="ARBA00007066"/>
    </source>
</evidence>
<dbReference type="Proteomes" id="UP001153620">
    <property type="component" value="Chromosome 2"/>
</dbReference>
<dbReference type="Pfam" id="PF10502">
    <property type="entry name" value="Peptidase_S26"/>
    <property type="match status" value="2"/>
</dbReference>
<keyword evidence="10" id="KW-0472">Membrane</keyword>
<dbReference type="PANTHER" id="PTHR46041">
    <property type="entry name" value="MITOCHONDRIAL INNER MEMBRANE PROTEASE SUBUNIT 2"/>
    <property type="match status" value="1"/>
</dbReference>
<keyword evidence="4 12" id="KW-0645">Protease</keyword>
<dbReference type="EMBL" id="OU895878">
    <property type="protein sequence ID" value="CAG9804848.1"/>
    <property type="molecule type" value="Genomic_DNA"/>
</dbReference>
<feature type="active site" evidence="11">
    <location>
        <position position="33"/>
    </location>
</feature>
<reference evidence="14" key="1">
    <citation type="submission" date="2022-01" db="EMBL/GenBank/DDBJ databases">
        <authorList>
            <person name="King R."/>
        </authorList>
    </citation>
    <scope>NUCLEOTIDE SEQUENCE</scope>
</reference>
<dbReference type="InterPro" id="IPR000223">
    <property type="entry name" value="Pept_S26A_signal_pept_1"/>
</dbReference>
<evidence type="ECO:0000256" key="4">
    <source>
        <dbReference type="ARBA" id="ARBA00022670"/>
    </source>
</evidence>
<gene>
    <name evidence="14" type="ORF">CHIRRI_LOCUS7727</name>
</gene>
<dbReference type="GO" id="GO:0004252">
    <property type="term" value="F:serine-type endopeptidase activity"/>
    <property type="evidence" value="ECO:0007669"/>
    <property type="project" value="InterPro"/>
</dbReference>
<evidence type="ECO:0000256" key="6">
    <source>
        <dbReference type="ARBA" id="ARBA00022792"/>
    </source>
</evidence>
<dbReference type="SUPFAM" id="SSF51306">
    <property type="entry name" value="LexA/Signal peptidase"/>
    <property type="match status" value="1"/>
</dbReference>
<name>A0A9N9RWT3_9DIPT</name>
<sequence>MLKNLLKTIFYGGAVGITFIDYVGYVARVEGQSMQPTLNPLSDEMDYVFLNKLKAKDYTVSRGEIVCLISPKDAQQRIIKRVIGREGDTIHTIGYKEKYVKVPKGHFWIEGDHVDNSLDSNTFGPVPLGLLTSKATYIVWPPSRWRMLSSESVRQPIKFGKNESLSS</sequence>
<comment type="subunit">
    <text evidence="3">Heterodimer of 2 subunits, IMMPL1 and IMMPL2.</text>
</comment>
<feature type="active site" evidence="11">
    <location>
        <position position="80"/>
    </location>
</feature>
<protein>
    <recommendedName>
        <fullName evidence="12">Mitochondrial inner membrane protease subunit</fullName>
        <ecNumber evidence="12">3.4.21.-</ecNumber>
    </recommendedName>
</protein>
<dbReference type="EC" id="3.4.21.-" evidence="12"/>
<dbReference type="GO" id="GO:0006465">
    <property type="term" value="P:signal peptide processing"/>
    <property type="evidence" value="ECO:0007669"/>
    <property type="project" value="InterPro"/>
</dbReference>
<feature type="domain" description="Peptidase S26" evidence="13">
    <location>
        <begin position="97"/>
        <end position="140"/>
    </location>
</feature>
<evidence type="ECO:0000256" key="11">
    <source>
        <dbReference type="PIRSR" id="PIRSR600223-1"/>
    </source>
</evidence>
<keyword evidence="7 12" id="KW-0378">Hydrolase</keyword>
<dbReference type="InterPro" id="IPR019533">
    <property type="entry name" value="Peptidase_S26"/>
</dbReference>
<dbReference type="GO" id="GO:0006627">
    <property type="term" value="P:protein processing involved in protein targeting to mitochondrion"/>
    <property type="evidence" value="ECO:0007669"/>
    <property type="project" value="InterPro"/>
</dbReference>
<feature type="domain" description="Peptidase S26" evidence="13">
    <location>
        <begin position="3"/>
        <end position="91"/>
    </location>
</feature>
<organism evidence="14 15">
    <name type="scientific">Chironomus riparius</name>
    <dbReference type="NCBI Taxonomy" id="315576"/>
    <lineage>
        <taxon>Eukaryota</taxon>
        <taxon>Metazoa</taxon>
        <taxon>Ecdysozoa</taxon>
        <taxon>Arthropoda</taxon>
        <taxon>Hexapoda</taxon>
        <taxon>Insecta</taxon>
        <taxon>Pterygota</taxon>
        <taxon>Neoptera</taxon>
        <taxon>Endopterygota</taxon>
        <taxon>Diptera</taxon>
        <taxon>Nematocera</taxon>
        <taxon>Chironomoidea</taxon>
        <taxon>Chironomidae</taxon>
        <taxon>Chironominae</taxon>
        <taxon>Chironomus</taxon>
    </lineage>
</organism>
<evidence type="ECO:0000259" key="13">
    <source>
        <dbReference type="Pfam" id="PF10502"/>
    </source>
</evidence>
<keyword evidence="9 12" id="KW-0496">Mitochondrion</keyword>
<dbReference type="InterPro" id="IPR036286">
    <property type="entry name" value="LexA/Signal_pep-like_sf"/>
</dbReference>
<evidence type="ECO:0000313" key="15">
    <source>
        <dbReference type="Proteomes" id="UP001153620"/>
    </source>
</evidence>
<reference evidence="14" key="2">
    <citation type="submission" date="2022-10" db="EMBL/GenBank/DDBJ databases">
        <authorList>
            <consortium name="ENA_rothamsted_submissions"/>
            <consortium name="culmorum"/>
            <person name="King R."/>
        </authorList>
    </citation>
    <scope>NUCLEOTIDE SEQUENCE</scope>
</reference>
<dbReference type="GO" id="GO:0042720">
    <property type="term" value="C:mitochondrial inner membrane peptidase complex"/>
    <property type="evidence" value="ECO:0007669"/>
    <property type="project" value="InterPro"/>
</dbReference>
<evidence type="ECO:0000256" key="3">
    <source>
        <dbReference type="ARBA" id="ARBA00011805"/>
    </source>
</evidence>
<evidence type="ECO:0000256" key="10">
    <source>
        <dbReference type="ARBA" id="ARBA00023136"/>
    </source>
</evidence>
<dbReference type="AlphaFoldDB" id="A0A9N9RWT3"/>
<dbReference type="PROSITE" id="PS00501">
    <property type="entry name" value="SPASE_I_1"/>
    <property type="match status" value="1"/>
</dbReference>
<comment type="similarity">
    <text evidence="2">Belongs to the peptidase S26 family. IMP2 subfamily.</text>
</comment>
<dbReference type="OrthoDB" id="9996127at2759"/>
<keyword evidence="8" id="KW-1133">Transmembrane helix</keyword>
<evidence type="ECO:0000256" key="12">
    <source>
        <dbReference type="RuleBase" id="RU362041"/>
    </source>
</evidence>